<dbReference type="InterPro" id="IPR011020">
    <property type="entry name" value="HTTM-like"/>
</dbReference>
<keyword evidence="8" id="KW-1185">Reference proteome</keyword>
<evidence type="ECO:0000256" key="4">
    <source>
        <dbReference type="ARBA" id="ARBA00023136"/>
    </source>
</evidence>
<dbReference type="Proteomes" id="UP000323426">
    <property type="component" value="Unassembled WGS sequence"/>
</dbReference>
<dbReference type="EMBL" id="VWSF01000034">
    <property type="protein sequence ID" value="KAA5539258.1"/>
    <property type="molecule type" value="Genomic_DNA"/>
</dbReference>
<dbReference type="PANTHER" id="PTHR39535">
    <property type="entry name" value="SPORULATION-DELAYING PROTEIN SDPB"/>
    <property type="match status" value="1"/>
</dbReference>
<feature type="transmembrane region" description="Helical" evidence="5">
    <location>
        <begin position="55"/>
        <end position="73"/>
    </location>
</feature>
<keyword evidence="3 5" id="KW-1133">Transmembrane helix</keyword>
<evidence type="ECO:0000313" key="7">
    <source>
        <dbReference type="EMBL" id="KAA5539258.1"/>
    </source>
</evidence>
<evidence type="ECO:0000256" key="2">
    <source>
        <dbReference type="ARBA" id="ARBA00022692"/>
    </source>
</evidence>
<feature type="transmembrane region" description="Helical" evidence="5">
    <location>
        <begin position="80"/>
        <end position="97"/>
    </location>
</feature>
<dbReference type="PANTHER" id="PTHR39535:SF2">
    <property type="entry name" value="HTTM DOMAIN-CONTAINING PROTEIN"/>
    <property type="match status" value="1"/>
</dbReference>
<evidence type="ECO:0000256" key="1">
    <source>
        <dbReference type="ARBA" id="ARBA00004127"/>
    </source>
</evidence>
<dbReference type="InterPro" id="IPR053934">
    <property type="entry name" value="HTTM_dom"/>
</dbReference>
<protein>
    <recommendedName>
        <fullName evidence="6">HTTM-like domain-containing protein</fullName>
    </recommendedName>
</protein>
<evidence type="ECO:0000256" key="3">
    <source>
        <dbReference type="ARBA" id="ARBA00022989"/>
    </source>
</evidence>
<feature type="transmembrane region" description="Helical" evidence="5">
    <location>
        <begin position="228"/>
        <end position="245"/>
    </location>
</feature>
<feature type="transmembrane region" description="Helical" evidence="5">
    <location>
        <begin position="12"/>
        <end position="35"/>
    </location>
</feature>
<accession>A0A5M6CVH6</accession>
<dbReference type="AlphaFoldDB" id="A0A5M6CVH6"/>
<dbReference type="SMART" id="SM00752">
    <property type="entry name" value="HTTM"/>
    <property type="match status" value="1"/>
</dbReference>
<evidence type="ECO:0000256" key="5">
    <source>
        <dbReference type="SAM" id="Phobius"/>
    </source>
</evidence>
<feature type="transmembrane region" description="Helical" evidence="5">
    <location>
        <begin position="146"/>
        <end position="165"/>
    </location>
</feature>
<gene>
    <name evidence="7" type="ORF">F0145_24795</name>
</gene>
<feature type="transmembrane region" description="Helical" evidence="5">
    <location>
        <begin position="302"/>
        <end position="325"/>
    </location>
</feature>
<evidence type="ECO:0000313" key="8">
    <source>
        <dbReference type="Proteomes" id="UP000323426"/>
    </source>
</evidence>
<dbReference type="RefSeq" id="WP_150093168.1">
    <property type="nucleotide sequence ID" value="NZ_VWSF01000034.1"/>
</dbReference>
<sequence length="504" mass="58353">MTKRFFGKLEALYARRVDALGLAFFRIAYSLVLLLEVKQLFTFRSLIFTEVSTPIYLITSLLLVWAVALVCLFLGYYTRLAALINYIIGVYIVWQMPDFKYHLDFVMTTVNFLLLFLPVSVSFSLDEYLEKKQQPQKLQSTQVSSLYNWLLVMLGIGLVYLDSAVNKLDSPMWLSGLGFWLPSSLPQNAQTNLSWLLNQEYLARFIGYGILVFEISFIFLIPFRVLRWPLIIVGILLHLGIGLAYPIPHFALLMLALYIPLLPDIFWQKLRRVFRLPQLQTKAAVNVSDELKSAGGIRSKSTWLTLFMLYAVVGQIMCMLAAPLVQDFATKNQLKGILTTSQYLFKPFYFVNQKLLGIVSHDIFLDKHFADFDQLINISYLEINGNIKPLPLFTQTGQPGAYSTGRLWTKWAYRVTGANPDKEKLAAGIEQFAFFWARQQKINLDIAVFLVRIKRIETINNWEKHFLNHQINQPWITVGRVVWQNQQSRIEWFRGKELQKKNNL</sequence>
<name>A0A5M6CVH6_9BACT</name>
<keyword evidence="2 5" id="KW-0812">Transmembrane</keyword>
<evidence type="ECO:0000259" key="6">
    <source>
        <dbReference type="SMART" id="SM00752"/>
    </source>
</evidence>
<feature type="domain" description="HTTM-like" evidence="6">
    <location>
        <begin position="14"/>
        <end position="266"/>
    </location>
</feature>
<keyword evidence="4 5" id="KW-0472">Membrane</keyword>
<feature type="transmembrane region" description="Helical" evidence="5">
    <location>
        <begin position="201"/>
        <end position="221"/>
    </location>
</feature>
<dbReference type="GO" id="GO:0012505">
    <property type="term" value="C:endomembrane system"/>
    <property type="evidence" value="ECO:0007669"/>
    <property type="project" value="UniProtKB-SubCell"/>
</dbReference>
<dbReference type="Pfam" id="PF05090">
    <property type="entry name" value="HTTM"/>
    <property type="match status" value="1"/>
</dbReference>
<comment type="subcellular location">
    <subcellularLocation>
        <location evidence="1">Endomembrane system</location>
        <topology evidence="1">Multi-pass membrane protein</topology>
    </subcellularLocation>
</comment>
<dbReference type="InterPro" id="IPR052964">
    <property type="entry name" value="Sporulation_signal_mat"/>
</dbReference>
<comment type="caution">
    <text evidence="7">The sequence shown here is derived from an EMBL/GenBank/DDBJ whole genome shotgun (WGS) entry which is preliminary data.</text>
</comment>
<reference evidence="7 8" key="1">
    <citation type="submission" date="2019-09" db="EMBL/GenBank/DDBJ databases">
        <title>Genome sequence and assembly of Adhaeribacter sp.</title>
        <authorList>
            <person name="Chhetri G."/>
        </authorList>
    </citation>
    <scope>NUCLEOTIDE SEQUENCE [LARGE SCALE GENOMIC DNA]</scope>
    <source>
        <strain evidence="7 8">DK36</strain>
    </source>
</reference>
<organism evidence="7 8">
    <name type="scientific">Adhaeribacter rhizoryzae</name>
    <dbReference type="NCBI Taxonomy" id="2607907"/>
    <lineage>
        <taxon>Bacteria</taxon>
        <taxon>Pseudomonadati</taxon>
        <taxon>Bacteroidota</taxon>
        <taxon>Cytophagia</taxon>
        <taxon>Cytophagales</taxon>
        <taxon>Hymenobacteraceae</taxon>
        <taxon>Adhaeribacter</taxon>
    </lineage>
</organism>
<feature type="transmembrane region" description="Helical" evidence="5">
    <location>
        <begin position="103"/>
        <end position="125"/>
    </location>
</feature>
<proteinExistence type="predicted"/>